<sequence>METILRHSLKILLPLWLLTAPLTAAAEPDDSIGLLDAWQGETVSASRLPKPVSHTAENVTVVTAAEIQSINAHTLIDILANVPGMQLESTRTLGGLIYFRSQGSSFNHILVMIDGVPFNNLGDNFSDIGLIPARIIERVEIVKGAASSSWGQALGGVINVITKTPDRERRSGGSLSSSVGERRTSDSGAELSGSIERFGYYLSGGYSGSKGLLANNHGDYSNAYAKLVYDLPGKGQLAGTFGYSQANRGDFAFAPLDLKEETYPRQLFSTLTLRTTLTDQLELELNGRHATRELGLDIGLISTYLPLQSYNIDETVSGVGAKLLWRTSSNLLAVGIEYDHVWMRSTDSMVHVDTLNRKTDRWGFYLNDTLTVGNFSFSPGVRLDLTGTSGDQFSPSFGITWQLTDTTLLRAYTARGYSLPAFLLDRTSEKVWTSQIGFESTTIPYLWLKGTLFRNDTWDIVTYDSFSNSFNHERHLKQGFEVEAKTASLFNTSLSAGYDYIDARNTSTHQIVQDIPRHTLLLGLQYDDRQYLKGVLNGRHIWWNAASYHNGSYQGVIWDLHLTATPFGRKQHAPELFFSIRNIFNGSQYLDEFFKNAGRWVEGGMRISF</sequence>
<evidence type="ECO:0000256" key="13">
    <source>
        <dbReference type="SAM" id="SignalP"/>
    </source>
</evidence>
<evidence type="ECO:0000313" key="16">
    <source>
        <dbReference type="EMBL" id="ACD96607.1"/>
    </source>
</evidence>
<dbReference type="Pfam" id="PF07715">
    <property type="entry name" value="Plug"/>
    <property type="match status" value="1"/>
</dbReference>
<keyword evidence="9 10" id="KW-0998">Cell outer membrane</keyword>
<evidence type="ECO:0000259" key="15">
    <source>
        <dbReference type="Pfam" id="PF07715"/>
    </source>
</evidence>
<evidence type="ECO:0000256" key="10">
    <source>
        <dbReference type="PROSITE-ProRule" id="PRU01360"/>
    </source>
</evidence>
<dbReference type="PROSITE" id="PS52016">
    <property type="entry name" value="TONB_DEPENDENT_REC_3"/>
    <property type="match status" value="1"/>
</dbReference>
<evidence type="ECO:0000256" key="6">
    <source>
        <dbReference type="ARBA" id="ARBA00023065"/>
    </source>
</evidence>
<dbReference type="InterPro" id="IPR037066">
    <property type="entry name" value="Plug_dom_sf"/>
</dbReference>
<organism evidence="16 17">
    <name type="scientific">Trichlorobacter lovleyi (strain ATCC BAA-1151 / DSM 17278 / SZ)</name>
    <name type="common">Geobacter lovleyi</name>
    <dbReference type="NCBI Taxonomy" id="398767"/>
    <lineage>
        <taxon>Bacteria</taxon>
        <taxon>Pseudomonadati</taxon>
        <taxon>Thermodesulfobacteriota</taxon>
        <taxon>Desulfuromonadia</taxon>
        <taxon>Geobacterales</taxon>
        <taxon>Geobacteraceae</taxon>
        <taxon>Trichlorobacter</taxon>
    </lineage>
</organism>
<name>B3E834_TRIL1</name>
<evidence type="ECO:0000256" key="2">
    <source>
        <dbReference type="ARBA" id="ARBA00022448"/>
    </source>
</evidence>
<evidence type="ECO:0000256" key="3">
    <source>
        <dbReference type="ARBA" id="ARBA00022452"/>
    </source>
</evidence>
<comment type="similarity">
    <text evidence="10 11">Belongs to the TonB-dependent receptor family.</text>
</comment>
<evidence type="ECO:0000256" key="4">
    <source>
        <dbReference type="ARBA" id="ARBA00022692"/>
    </source>
</evidence>
<dbReference type="eggNOG" id="COG4771">
    <property type="taxonomic scope" value="Bacteria"/>
</dbReference>
<keyword evidence="4 10" id="KW-0812">Transmembrane</keyword>
<comment type="subcellular location">
    <subcellularLocation>
        <location evidence="1 10">Cell outer membrane</location>
        <topology evidence="1 10">Multi-pass membrane protein</topology>
    </subcellularLocation>
</comment>
<evidence type="ECO:0000256" key="12">
    <source>
        <dbReference type="SAM" id="MobiDB-lite"/>
    </source>
</evidence>
<evidence type="ECO:0000313" key="17">
    <source>
        <dbReference type="Proteomes" id="UP000002420"/>
    </source>
</evidence>
<dbReference type="InterPro" id="IPR012910">
    <property type="entry name" value="Plug_dom"/>
</dbReference>
<dbReference type="RefSeq" id="WP_012470932.1">
    <property type="nucleotide sequence ID" value="NC_010814.1"/>
</dbReference>
<feature type="domain" description="TonB-dependent receptor-like beta-barrel" evidence="14">
    <location>
        <begin position="198"/>
        <end position="548"/>
    </location>
</feature>
<feature type="signal peptide" evidence="13">
    <location>
        <begin position="1"/>
        <end position="26"/>
    </location>
</feature>
<dbReference type="InterPro" id="IPR036942">
    <property type="entry name" value="Beta-barrel_TonB_sf"/>
</dbReference>
<dbReference type="GO" id="GO:0015344">
    <property type="term" value="F:siderophore uptake transmembrane transporter activity"/>
    <property type="evidence" value="ECO:0007669"/>
    <property type="project" value="TreeGrafter"/>
</dbReference>
<dbReference type="PANTHER" id="PTHR30069">
    <property type="entry name" value="TONB-DEPENDENT OUTER MEMBRANE RECEPTOR"/>
    <property type="match status" value="1"/>
</dbReference>
<dbReference type="GO" id="GO:0044718">
    <property type="term" value="P:siderophore transmembrane transport"/>
    <property type="evidence" value="ECO:0007669"/>
    <property type="project" value="TreeGrafter"/>
</dbReference>
<keyword evidence="6" id="KW-0406">Ion transport</keyword>
<gene>
    <name evidence="16" type="ordered locus">Glov_2900</name>
</gene>
<dbReference type="InterPro" id="IPR000531">
    <property type="entry name" value="Beta-barrel_TonB"/>
</dbReference>
<dbReference type="Proteomes" id="UP000002420">
    <property type="component" value="Chromosome"/>
</dbReference>
<dbReference type="Gene3D" id="2.170.130.10">
    <property type="entry name" value="TonB-dependent receptor, plug domain"/>
    <property type="match status" value="1"/>
</dbReference>
<keyword evidence="17" id="KW-1185">Reference proteome</keyword>
<feature type="chain" id="PRO_5002787688" evidence="13">
    <location>
        <begin position="27"/>
        <end position="609"/>
    </location>
</feature>
<keyword evidence="2 10" id="KW-0813">Transport</keyword>
<reference evidence="16 17" key="1">
    <citation type="submission" date="2008-05" db="EMBL/GenBank/DDBJ databases">
        <title>Complete sequence of chromosome of Geobacter lovleyi SZ.</title>
        <authorList>
            <consortium name="US DOE Joint Genome Institute"/>
            <person name="Lucas S."/>
            <person name="Copeland A."/>
            <person name="Lapidus A."/>
            <person name="Glavina del Rio T."/>
            <person name="Dalin E."/>
            <person name="Tice H."/>
            <person name="Bruce D."/>
            <person name="Goodwin L."/>
            <person name="Pitluck S."/>
            <person name="Chertkov O."/>
            <person name="Meincke L."/>
            <person name="Brettin T."/>
            <person name="Detter J.C."/>
            <person name="Han C."/>
            <person name="Tapia R."/>
            <person name="Kuske C.R."/>
            <person name="Schmutz J."/>
            <person name="Larimer F."/>
            <person name="Land M."/>
            <person name="Hauser L."/>
            <person name="Kyrpides N."/>
            <person name="Mikhailova N."/>
            <person name="Sung Y."/>
            <person name="Fletcher K.E."/>
            <person name="Ritalahti K.M."/>
            <person name="Loeffler F.E."/>
            <person name="Richardson P."/>
        </authorList>
    </citation>
    <scope>NUCLEOTIDE SEQUENCE [LARGE SCALE GENOMIC DNA]</scope>
    <source>
        <strain evidence="17">ATCC BAA-1151 / DSM 17278 / SZ</strain>
    </source>
</reference>
<dbReference type="Pfam" id="PF00593">
    <property type="entry name" value="TonB_dep_Rec_b-barrel"/>
    <property type="match status" value="1"/>
</dbReference>
<dbReference type="GO" id="GO:0009279">
    <property type="term" value="C:cell outer membrane"/>
    <property type="evidence" value="ECO:0007669"/>
    <property type="project" value="UniProtKB-SubCell"/>
</dbReference>
<keyword evidence="5 13" id="KW-0732">Signal</keyword>
<dbReference type="EMBL" id="CP001089">
    <property type="protein sequence ID" value="ACD96607.1"/>
    <property type="molecule type" value="Genomic_DNA"/>
</dbReference>
<accession>B3E834</accession>
<evidence type="ECO:0000259" key="14">
    <source>
        <dbReference type="Pfam" id="PF00593"/>
    </source>
</evidence>
<dbReference type="PANTHER" id="PTHR30069:SF53">
    <property type="entry name" value="COLICIN I RECEPTOR-RELATED"/>
    <property type="match status" value="1"/>
</dbReference>
<evidence type="ECO:0000256" key="5">
    <source>
        <dbReference type="ARBA" id="ARBA00022729"/>
    </source>
</evidence>
<keyword evidence="3 10" id="KW-1134">Transmembrane beta strand</keyword>
<feature type="domain" description="TonB-dependent receptor plug" evidence="15">
    <location>
        <begin position="53"/>
        <end position="157"/>
    </location>
</feature>
<dbReference type="HOGENOM" id="CLU_008287_18_5_7"/>
<dbReference type="OrthoDB" id="5389752at2"/>
<feature type="region of interest" description="Disordered" evidence="12">
    <location>
        <begin position="166"/>
        <end position="189"/>
    </location>
</feature>
<dbReference type="AlphaFoldDB" id="B3E834"/>
<proteinExistence type="inferred from homology"/>
<evidence type="ECO:0000256" key="9">
    <source>
        <dbReference type="ARBA" id="ARBA00023237"/>
    </source>
</evidence>
<dbReference type="STRING" id="398767.Glov_2900"/>
<dbReference type="InterPro" id="IPR039426">
    <property type="entry name" value="TonB-dep_rcpt-like"/>
</dbReference>
<dbReference type="KEGG" id="glo:Glov_2900"/>
<protein>
    <submittedName>
        <fullName evidence="16">TonB-dependent receptor plug</fullName>
    </submittedName>
</protein>
<dbReference type="SUPFAM" id="SSF56935">
    <property type="entry name" value="Porins"/>
    <property type="match status" value="1"/>
</dbReference>
<keyword evidence="8 10" id="KW-0472">Membrane</keyword>
<evidence type="ECO:0000256" key="8">
    <source>
        <dbReference type="ARBA" id="ARBA00023136"/>
    </source>
</evidence>
<dbReference type="Gene3D" id="2.40.170.20">
    <property type="entry name" value="TonB-dependent receptor, beta-barrel domain"/>
    <property type="match status" value="1"/>
</dbReference>
<keyword evidence="7 11" id="KW-0798">TonB box</keyword>
<keyword evidence="16" id="KW-0675">Receptor</keyword>
<evidence type="ECO:0000256" key="11">
    <source>
        <dbReference type="RuleBase" id="RU003357"/>
    </source>
</evidence>
<evidence type="ECO:0000256" key="7">
    <source>
        <dbReference type="ARBA" id="ARBA00023077"/>
    </source>
</evidence>
<evidence type="ECO:0000256" key="1">
    <source>
        <dbReference type="ARBA" id="ARBA00004571"/>
    </source>
</evidence>